<evidence type="ECO:0000259" key="9">
    <source>
        <dbReference type="PROSITE" id="PS51755"/>
    </source>
</evidence>
<feature type="modified residue" description="4-aspartylphosphate" evidence="6">
    <location>
        <position position="51"/>
    </location>
</feature>
<sequence length="229" mass="26328">MPILVVEDEKKLSDILKRALKGERYSIDLAFNGEEGLEKAKRNNYSLILLDIRLPQKDGFTVCRELRQRQIHTPIIMLTAMGEVTDRILGLDAGADDYLIKPFSLDELFARIRAVMRRRRSTESDIIKVSDLVMDRKRHEVTRAGKLIPLTPKEYKLLDTLLSHHGEALTREKLLNYAWGPEFVEKGNELNVHIKYLRTKIDIGSKNPLVHTIRGVGFVLKESWLINSV</sequence>
<dbReference type="GO" id="GO:0000976">
    <property type="term" value="F:transcription cis-regulatory region binding"/>
    <property type="evidence" value="ECO:0007669"/>
    <property type="project" value="TreeGrafter"/>
</dbReference>
<dbReference type="SMART" id="SM00862">
    <property type="entry name" value="Trans_reg_C"/>
    <property type="match status" value="1"/>
</dbReference>
<dbReference type="InterPro" id="IPR011006">
    <property type="entry name" value="CheY-like_superfamily"/>
</dbReference>
<dbReference type="STRING" id="1802301.A2664_01795"/>
<dbReference type="GO" id="GO:0005829">
    <property type="term" value="C:cytosol"/>
    <property type="evidence" value="ECO:0007669"/>
    <property type="project" value="TreeGrafter"/>
</dbReference>
<dbReference type="PANTHER" id="PTHR48111">
    <property type="entry name" value="REGULATOR OF RPOS"/>
    <property type="match status" value="1"/>
</dbReference>
<feature type="DNA-binding region" description="OmpR/PhoB-type" evidence="7">
    <location>
        <begin position="124"/>
        <end position="222"/>
    </location>
</feature>
<evidence type="ECO:0000256" key="2">
    <source>
        <dbReference type="ARBA" id="ARBA00023012"/>
    </source>
</evidence>
<dbReference type="CDD" id="cd19935">
    <property type="entry name" value="REC_OmpR_CusR-like"/>
    <property type="match status" value="1"/>
</dbReference>
<keyword evidence="2" id="KW-0902">Two-component regulatory system</keyword>
<keyword evidence="4 7" id="KW-0238">DNA-binding</keyword>
<keyword evidence="3" id="KW-0805">Transcription regulation</keyword>
<dbReference type="FunFam" id="1.10.10.10:FF:000005">
    <property type="entry name" value="Two-component system response regulator"/>
    <property type="match status" value="1"/>
</dbReference>
<dbReference type="InterPro" id="IPR001867">
    <property type="entry name" value="OmpR/PhoB-type_DNA-bd"/>
</dbReference>
<dbReference type="PROSITE" id="PS50110">
    <property type="entry name" value="RESPONSE_REGULATORY"/>
    <property type="match status" value="1"/>
</dbReference>
<dbReference type="Proteomes" id="UP000178873">
    <property type="component" value="Unassembled WGS sequence"/>
</dbReference>
<evidence type="ECO:0000256" key="1">
    <source>
        <dbReference type="ARBA" id="ARBA00022553"/>
    </source>
</evidence>
<evidence type="ECO:0000259" key="8">
    <source>
        <dbReference type="PROSITE" id="PS50110"/>
    </source>
</evidence>
<comment type="caution">
    <text evidence="10">The sequence shown here is derived from an EMBL/GenBank/DDBJ whole genome shotgun (WGS) entry which is preliminary data.</text>
</comment>
<evidence type="ECO:0000256" key="4">
    <source>
        <dbReference type="ARBA" id="ARBA00023125"/>
    </source>
</evidence>
<name>A0A1G2M2Y6_9BACT</name>
<evidence type="ECO:0000256" key="3">
    <source>
        <dbReference type="ARBA" id="ARBA00023015"/>
    </source>
</evidence>
<accession>A0A1G2M2Y6</accession>
<dbReference type="SMART" id="SM00448">
    <property type="entry name" value="REC"/>
    <property type="match status" value="1"/>
</dbReference>
<evidence type="ECO:0000256" key="6">
    <source>
        <dbReference type="PROSITE-ProRule" id="PRU00169"/>
    </source>
</evidence>
<dbReference type="Pfam" id="PF00486">
    <property type="entry name" value="Trans_reg_C"/>
    <property type="match status" value="1"/>
</dbReference>
<feature type="domain" description="OmpR/PhoB-type" evidence="9">
    <location>
        <begin position="124"/>
        <end position="222"/>
    </location>
</feature>
<evidence type="ECO:0008006" key="12">
    <source>
        <dbReference type="Google" id="ProtNLM"/>
    </source>
</evidence>
<dbReference type="GO" id="GO:0000156">
    <property type="term" value="F:phosphorelay response regulator activity"/>
    <property type="evidence" value="ECO:0007669"/>
    <property type="project" value="TreeGrafter"/>
</dbReference>
<dbReference type="Gene3D" id="6.10.250.690">
    <property type="match status" value="1"/>
</dbReference>
<dbReference type="FunFam" id="3.40.50.2300:FF:000001">
    <property type="entry name" value="DNA-binding response regulator PhoB"/>
    <property type="match status" value="1"/>
</dbReference>
<evidence type="ECO:0000256" key="5">
    <source>
        <dbReference type="ARBA" id="ARBA00023163"/>
    </source>
</evidence>
<dbReference type="PROSITE" id="PS51755">
    <property type="entry name" value="OMPR_PHOB"/>
    <property type="match status" value="1"/>
</dbReference>
<evidence type="ECO:0000313" key="10">
    <source>
        <dbReference type="EMBL" id="OHA18183.1"/>
    </source>
</evidence>
<dbReference type="CDD" id="cd00383">
    <property type="entry name" value="trans_reg_C"/>
    <property type="match status" value="1"/>
</dbReference>
<feature type="domain" description="Response regulatory" evidence="8">
    <location>
        <begin position="2"/>
        <end position="116"/>
    </location>
</feature>
<keyword evidence="1 6" id="KW-0597">Phosphoprotein</keyword>
<dbReference type="SUPFAM" id="SSF52172">
    <property type="entry name" value="CheY-like"/>
    <property type="match status" value="1"/>
</dbReference>
<dbReference type="AlphaFoldDB" id="A0A1G2M2Y6"/>
<dbReference type="GO" id="GO:0006355">
    <property type="term" value="P:regulation of DNA-templated transcription"/>
    <property type="evidence" value="ECO:0007669"/>
    <property type="project" value="InterPro"/>
</dbReference>
<reference evidence="10 11" key="1">
    <citation type="journal article" date="2016" name="Nat. Commun.">
        <title>Thousands of microbial genomes shed light on interconnected biogeochemical processes in an aquifer system.</title>
        <authorList>
            <person name="Anantharaman K."/>
            <person name="Brown C.T."/>
            <person name="Hug L.A."/>
            <person name="Sharon I."/>
            <person name="Castelle C.J."/>
            <person name="Probst A.J."/>
            <person name="Thomas B.C."/>
            <person name="Singh A."/>
            <person name="Wilkins M.J."/>
            <person name="Karaoz U."/>
            <person name="Brodie E.L."/>
            <person name="Williams K.H."/>
            <person name="Hubbard S.S."/>
            <person name="Banfield J.F."/>
        </authorList>
    </citation>
    <scope>NUCLEOTIDE SEQUENCE [LARGE SCALE GENOMIC DNA]</scope>
</reference>
<organism evidence="10 11">
    <name type="scientific">Candidatus Taylorbacteria bacterium RIFCSPHIGHO2_01_FULL_46_22b</name>
    <dbReference type="NCBI Taxonomy" id="1802301"/>
    <lineage>
        <taxon>Bacteria</taxon>
        <taxon>Candidatus Tayloriibacteriota</taxon>
    </lineage>
</organism>
<dbReference type="InterPro" id="IPR001789">
    <property type="entry name" value="Sig_transdc_resp-reg_receiver"/>
</dbReference>
<dbReference type="InterPro" id="IPR039420">
    <property type="entry name" value="WalR-like"/>
</dbReference>
<proteinExistence type="predicted"/>
<keyword evidence="5" id="KW-0804">Transcription</keyword>
<dbReference type="PANTHER" id="PTHR48111:SF22">
    <property type="entry name" value="REGULATOR OF RPOS"/>
    <property type="match status" value="1"/>
</dbReference>
<evidence type="ECO:0000256" key="7">
    <source>
        <dbReference type="PROSITE-ProRule" id="PRU01091"/>
    </source>
</evidence>
<dbReference type="Pfam" id="PF00072">
    <property type="entry name" value="Response_reg"/>
    <property type="match status" value="1"/>
</dbReference>
<dbReference type="Gene3D" id="1.10.10.10">
    <property type="entry name" value="Winged helix-like DNA-binding domain superfamily/Winged helix DNA-binding domain"/>
    <property type="match status" value="1"/>
</dbReference>
<protein>
    <recommendedName>
        <fullName evidence="12">DNA-binding response regulator</fullName>
    </recommendedName>
</protein>
<dbReference type="Gene3D" id="3.40.50.2300">
    <property type="match status" value="1"/>
</dbReference>
<gene>
    <name evidence="10" type="ORF">A2664_01795</name>
</gene>
<dbReference type="GO" id="GO:0032993">
    <property type="term" value="C:protein-DNA complex"/>
    <property type="evidence" value="ECO:0007669"/>
    <property type="project" value="TreeGrafter"/>
</dbReference>
<evidence type="ECO:0000313" key="11">
    <source>
        <dbReference type="Proteomes" id="UP000178873"/>
    </source>
</evidence>
<dbReference type="EMBL" id="MHRF01000007">
    <property type="protein sequence ID" value="OHA18183.1"/>
    <property type="molecule type" value="Genomic_DNA"/>
</dbReference>
<dbReference type="InterPro" id="IPR036388">
    <property type="entry name" value="WH-like_DNA-bd_sf"/>
</dbReference>